<proteinExistence type="predicted"/>
<dbReference type="Proteomes" id="UP001595998">
    <property type="component" value="Unassembled WGS sequence"/>
</dbReference>
<evidence type="ECO:0000313" key="2">
    <source>
        <dbReference type="Proteomes" id="UP001595998"/>
    </source>
</evidence>
<gene>
    <name evidence="1" type="ORF">ACFOZ9_13555</name>
</gene>
<organism evidence="1 2">
    <name type="scientific">Deinococcus navajonensis</name>
    <dbReference type="NCBI Taxonomy" id="309884"/>
    <lineage>
        <taxon>Bacteria</taxon>
        <taxon>Thermotogati</taxon>
        <taxon>Deinococcota</taxon>
        <taxon>Deinococci</taxon>
        <taxon>Deinococcales</taxon>
        <taxon>Deinococcaceae</taxon>
        <taxon>Deinococcus</taxon>
    </lineage>
</organism>
<protein>
    <submittedName>
        <fullName evidence="1">AAA family ATPase</fullName>
    </submittedName>
</protein>
<evidence type="ECO:0000313" key="1">
    <source>
        <dbReference type="EMBL" id="MFC4427236.1"/>
    </source>
</evidence>
<comment type="caution">
    <text evidence="1">The sequence shown here is derived from an EMBL/GenBank/DDBJ whole genome shotgun (WGS) entry which is preliminary data.</text>
</comment>
<dbReference type="InterPro" id="IPR027417">
    <property type="entry name" value="P-loop_NTPase"/>
</dbReference>
<dbReference type="SUPFAM" id="SSF52540">
    <property type="entry name" value="P-loop containing nucleoside triphosphate hydrolases"/>
    <property type="match status" value="1"/>
</dbReference>
<dbReference type="InterPro" id="IPR012853">
    <property type="entry name" value="CPT"/>
</dbReference>
<dbReference type="EMBL" id="JBHSEH010000020">
    <property type="protein sequence ID" value="MFC4427236.1"/>
    <property type="molecule type" value="Genomic_DNA"/>
</dbReference>
<dbReference type="Gene3D" id="3.40.50.300">
    <property type="entry name" value="P-loop containing nucleotide triphosphate hydrolases"/>
    <property type="match status" value="1"/>
</dbReference>
<dbReference type="PIRSF" id="PIRSF007531">
    <property type="entry name" value="CPT"/>
    <property type="match status" value="1"/>
</dbReference>
<sequence>MLQPQHGAASPTPGRLIVINGTSSTGKSTLCTALQALLGEPYMVLGYDVMWMTMPARYFPFQPQEREGVWYELNPGDPTVATGIGFGVVGRQAMTGLHHAVAALLACGLNVIVDVLFFEAALYEEARRLWEPYRPLWVALKPPLAVSERWEANREATRAGRPTGLARLGREEIYAHSGFDLELDPSSGTPEDAARMVIAQLSTSRP</sequence>
<accession>A0ABV8XQR4</accession>
<name>A0ABV8XQR4_9DEIO</name>
<keyword evidence="2" id="KW-1185">Reference proteome</keyword>
<dbReference type="Pfam" id="PF07931">
    <property type="entry name" value="CPT"/>
    <property type="match status" value="1"/>
</dbReference>
<reference evidence="2" key="1">
    <citation type="journal article" date="2019" name="Int. J. Syst. Evol. Microbiol.">
        <title>The Global Catalogue of Microorganisms (GCM) 10K type strain sequencing project: providing services to taxonomists for standard genome sequencing and annotation.</title>
        <authorList>
            <consortium name="The Broad Institute Genomics Platform"/>
            <consortium name="The Broad Institute Genome Sequencing Center for Infectious Disease"/>
            <person name="Wu L."/>
            <person name="Ma J."/>
        </authorList>
    </citation>
    <scope>NUCLEOTIDE SEQUENCE [LARGE SCALE GENOMIC DNA]</scope>
    <source>
        <strain evidence="2">CCUG 56029</strain>
    </source>
</reference>
<dbReference type="RefSeq" id="WP_380040518.1">
    <property type="nucleotide sequence ID" value="NZ_JBHSEH010000020.1"/>
</dbReference>